<keyword evidence="3" id="KW-0813">Transport</keyword>
<dbReference type="EMBL" id="DS268422">
    <property type="protein sequence ID" value="EFO89924.1"/>
    <property type="molecule type" value="Genomic_DNA"/>
</dbReference>
<comment type="subcellular location">
    <subcellularLocation>
        <location evidence="1 9">Mitochondrion membrane</location>
        <topology evidence="1 9">Multi-pass membrane protein</topology>
    </subcellularLocation>
</comment>
<sequence length="343" mass="37582">MSSSLSPLTFFFSLSLFGFSEINKSLFFFSRMSELVKTLVLRPDISKPKWDQSTFEGRAKGSQQNFLKEILKFSFFRKGSVPDDLTLSQLWKAKHVVDSAFHPSTGEKMFIVGRMSAQVPMNMAITGGMLTFYKSPMAVIFWQWLNQSFNAVVNYTNRSGDGGSVSQLLVSYCAATGGALTAALGLNSMVKKAPPLVGRLVPFVAVCVANAINIPMMRRGELTDGIDILDENGQVIGQSPGVAKSAISQVVVSRVFMATPTFAFIPIVVNALEKRPYFKANPKMFLPLQTILCGLVLSVSTPVGCALFPQLTPVTFDQIEPELAQKLKNLPNPPKQLYCNKGL</sequence>
<keyword evidence="4 9" id="KW-0812">Transmembrane</keyword>
<dbReference type="Proteomes" id="UP000008281">
    <property type="component" value="Unassembled WGS sequence"/>
</dbReference>
<evidence type="ECO:0000256" key="4">
    <source>
        <dbReference type="ARBA" id="ARBA00022692"/>
    </source>
</evidence>
<feature type="transmembrane region" description="Helical" evidence="9">
    <location>
        <begin position="124"/>
        <end position="145"/>
    </location>
</feature>
<keyword evidence="7 9" id="KW-0496">Mitochondrion</keyword>
<feature type="transmembrane region" description="Helical" evidence="9">
    <location>
        <begin position="284"/>
        <end position="309"/>
    </location>
</feature>
<dbReference type="PANTHER" id="PTHR11153:SF8">
    <property type="entry name" value="SIDEROFLEXIN-1"/>
    <property type="match status" value="1"/>
</dbReference>
<dbReference type="NCBIfam" id="TIGR00798">
    <property type="entry name" value="mtc"/>
    <property type="match status" value="1"/>
</dbReference>
<dbReference type="Pfam" id="PF03820">
    <property type="entry name" value="SFXNs"/>
    <property type="match status" value="1"/>
</dbReference>
<keyword evidence="6 9" id="KW-1133">Transmembrane helix</keyword>
<dbReference type="OMA" id="GRVRHCA"/>
<dbReference type="FunCoup" id="E3M276">
    <property type="interactions" value="1460"/>
</dbReference>
<protein>
    <recommendedName>
        <fullName evidence="9">Sidoreflexin</fullName>
    </recommendedName>
</protein>
<comment type="caution">
    <text evidence="9">Lacks conserved residue(s) required for the propagation of feature annotation.</text>
</comment>
<evidence type="ECO:0000256" key="5">
    <source>
        <dbReference type="ARBA" id="ARBA00022970"/>
    </source>
</evidence>
<evidence type="ECO:0000256" key="9">
    <source>
        <dbReference type="RuleBase" id="RU362000"/>
    </source>
</evidence>
<keyword evidence="8 9" id="KW-0472">Membrane</keyword>
<organism evidence="11">
    <name type="scientific">Caenorhabditis remanei</name>
    <name type="common">Caenorhabditis vulgaris</name>
    <dbReference type="NCBI Taxonomy" id="31234"/>
    <lineage>
        <taxon>Eukaryota</taxon>
        <taxon>Metazoa</taxon>
        <taxon>Ecdysozoa</taxon>
        <taxon>Nematoda</taxon>
        <taxon>Chromadorea</taxon>
        <taxon>Rhabditida</taxon>
        <taxon>Rhabditina</taxon>
        <taxon>Rhabditomorpha</taxon>
        <taxon>Rhabditoidea</taxon>
        <taxon>Rhabditidae</taxon>
        <taxon>Peloderinae</taxon>
        <taxon>Caenorhabditis</taxon>
    </lineage>
</organism>
<keyword evidence="11" id="KW-1185">Reference proteome</keyword>
<dbReference type="STRING" id="31234.E3M276"/>
<feature type="transmembrane region" description="Helical" evidence="9">
    <location>
        <begin position="196"/>
        <end position="214"/>
    </location>
</feature>
<name>E3M276_CAERE</name>
<dbReference type="InterPro" id="IPR004686">
    <property type="entry name" value="Mtc"/>
</dbReference>
<keyword evidence="5" id="KW-0029">Amino-acid transport</keyword>
<dbReference type="GO" id="GO:0005743">
    <property type="term" value="C:mitochondrial inner membrane"/>
    <property type="evidence" value="ECO:0007669"/>
    <property type="project" value="TreeGrafter"/>
</dbReference>
<proteinExistence type="inferred from homology"/>
<accession>E3M276</accession>
<dbReference type="InParanoid" id="E3M276"/>
<evidence type="ECO:0000256" key="6">
    <source>
        <dbReference type="ARBA" id="ARBA00022989"/>
    </source>
</evidence>
<feature type="transmembrane region" description="Helical" evidence="9">
    <location>
        <begin position="251"/>
        <end position="272"/>
    </location>
</feature>
<dbReference type="PANTHER" id="PTHR11153">
    <property type="entry name" value="SIDEROFLEXIN"/>
    <property type="match status" value="1"/>
</dbReference>
<evidence type="ECO:0000256" key="2">
    <source>
        <dbReference type="ARBA" id="ARBA00005974"/>
    </source>
</evidence>
<dbReference type="eggNOG" id="KOG3767">
    <property type="taxonomic scope" value="Eukaryota"/>
</dbReference>
<evidence type="ECO:0000256" key="7">
    <source>
        <dbReference type="ARBA" id="ARBA00023128"/>
    </source>
</evidence>
<feature type="transmembrane region" description="Helical" evidence="9">
    <location>
        <begin position="6"/>
        <end position="29"/>
    </location>
</feature>
<dbReference type="GO" id="GO:0140300">
    <property type="term" value="P:serine import into mitochondrion"/>
    <property type="evidence" value="ECO:0007669"/>
    <property type="project" value="TreeGrafter"/>
</dbReference>
<comment type="similarity">
    <text evidence="2 9">Belongs to the sideroflexin family.</text>
</comment>
<evidence type="ECO:0000256" key="1">
    <source>
        <dbReference type="ARBA" id="ARBA00004225"/>
    </source>
</evidence>
<dbReference type="OrthoDB" id="6608471at2759"/>
<evidence type="ECO:0000256" key="3">
    <source>
        <dbReference type="ARBA" id="ARBA00022448"/>
    </source>
</evidence>
<dbReference type="AlphaFoldDB" id="E3M276"/>
<gene>
    <name evidence="10" type="primary">Cre-sfxn-1.5</name>
    <name evidence="10" type="ORF">CRE_07519</name>
</gene>
<dbReference type="GO" id="GO:0015075">
    <property type="term" value="F:monoatomic ion transmembrane transporter activity"/>
    <property type="evidence" value="ECO:0007669"/>
    <property type="project" value="InterPro"/>
</dbReference>
<evidence type="ECO:0000256" key="8">
    <source>
        <dbReference type="ARBA" id="ARBA00023136"/>
    </source>
</evidence>
<dbReference type="HOGENOM" id="CLU_039425_1_0_1"/>
<reference evidence="10" key="1">
    <citation type="submission" date="2007-07" db="EMBL/GenBank/DDBJ databases">
        <title>PCAP assembly of the Caenorhabditis remanei genome.</title>
        <authorList>
            <consortium name="The Caenorhabditis remanei Sequencing Consortium"/>
            <person name="Wilson R.K."/>
        </authorList>
    </citation>
    <scope>NUCLEOTIDE SEQUENCE [LARGE SCALE GENOMIC DNA]</scope>
    <source>
        <strain evidence="10">PB4641</strain>
    </source>
</reference>
<evidence type="ECO:0000313" key="11">
    <source>
        <dbReference type="Proteomes" id="UP000008281"/>
    </source>
</evidence>
<evidence type="ECO:0000313" key="10">
    <source>
        <dbReference type="EMBL" id="EFO89924.1"/>
    </source>
</evidence>
<feature type="transmembrane region" description="Helical" evidence="9">
    <location>
        <begin position="165"/>
        <end position="184"/>
    </location>
</feature>